<protein>
    <submittedName>
        <fullName evidence="2">Uncharacterized protein</fullName>
    </submittedName>
</protein>
<evidence type="ECO:0000256" key="1">
    <source>
        <dbReference type="SAM" id="MobiDB-lite"/>
    </source>
</evidence>
<dbReference type="PANTHER" id="PTHR31169">
    <property type="entry name" value="OS05G0300700 PROTEIN"/>
    <property type="match status" value="1"/>
</dbReference>
<dbReference type="Proteomes" id="UP000824469">
    <property type="component" value="Unassembled WGS sequence"/>
</dbReference>
<proteinExistence type="predicted"/>
<feature type="non-terminal residue" evidence="2">
    <location>
        <position position="1"/>
    </location>
</feature>
<keyword evidence="3" id="KW-1185">Reference proteome</keyword>
<organism evidence="2 3">
    <name type="scientific">Taxus chinensis</name>
    <name type="common">Chinese yew</name>
    <name type="synonym">Taxus wallichiana var. chinensis</name>
    <dbReference type="NCBI Taxonomy" id="29808"/>
    <lineage>
        <taxon>Eukaryota</taxon>
        <taxon>Viridiplantae</taxon>
        <taxon>Streptophyta</taxon>
        <taxon>Embryophyta</taxon>
        <taxon>Tracheophyta</taxon>
        <taxon>Spermatophyta</taxon>
        <taxon>Pinopsida</taxon>
        <taxon>Pinidae</taxon>
        <taxon>Conifers II</taxon>
        <taxon>Cupressales</taxon>
        <taxon>Taxaceae</taxon>
        <taxon>Taxus</taxon>
    </lineage>
</organism>
<evidence type="ECO:0000313" key="3">
    <source>
        <dbReference type="Proteomes" id="UP000824469"/>
    </source>
</evidence>
<dbReference type="GO" id="GO:0006355">
    <property type="term" value="P:regulation of DNA-templated transcription"/>
    <property type="evidence" value="ECO:0007669"/>
    <property type="project" value="InterPro"/>
</dbReference>
<dbReference type="AlphaFoldDB" id="A0AA38CGU5"/>
<dbReference type="InterPro" id="IPR040221">
    <property type="entry name" value="CDCA7/CDA7L"/>
</dbReference>
<dbReference type="PANTHER" id="PTHR31169:SF23">
    <property type="entry name" value="OS03G0572250 PROTEIN"/>
    <property type="match status" value="1"/>
</dbReference>
<gene>
    <name evidence="2" type="ORF">KI387_011570</name>
</gene>
<sequence>MAVETDNGKAADYEQVRNARIEENRRRMQELGLLNLAKEVSREVSDVRKKRHRPQTEKKPPPVSTPAPARRSSRLQNATPVSYAELPNWHGKEETTHNPEIYTEQHEKLLGSYESEWVLFEDGYGPDGNRIYDAVKGKTCHQCSVKDNKCELVNNCVGNIT</sequence>
<dbReference type="EMBL" id="JAHRHJ020000009">
    <property type="protein sequence ID" value="KAH9299987.1"/>
    <property type="molecule type" value="Genomic_DNA"/>
</dbReference>
<feature type="region of interest" description="Disordered" evidence="1">
    <location>
        <begin position="31"/>
        <end position="78"/>
    </location>
</feature>
<dbReference type="OMA" id="YVVRTIN"/>
<dbReference type="GO" id="GO:0005634">
    <property type="term" value="C:nucleus"/>
    <property type="evidence" value="ECO:0007669"/>
    <property type="project" value="TreeGrafter"/>
</dbReference>
<accession>A0AA38CGU5</accession>
<evidence type="ECO:0000313" key="2">
    <source>
        <dbReference type="EMBL" id="KAH9299987.1"/>
    </source>
</evidence>
<comment type="caution">
    <text evidence="2">The sequence shown here is derived from an EMBL/GenBank/DDBJ whole genome shotgun (WGS) entry which is preliminary data.</text>
</comment>
<reference evidence="2 3" key="1">
    <citation type="journal article" date="2021" name="Nat. Plants">
        <title>The Taxus genome provides insights into paclitaxel biosynthesis.</title>
        <authorList>
            <person name="Xiong X."/>
            <person name="Gou J."/>
            <person name="Liao Q."/>
            <person name="Li Y."/>
            <person name="Zhou Q."/>
            <person name="Bi G."/>
            <person name="Li C."/>
            <person name="Du R."/>
            <person name="Wang X."/>
            <person name="Sun T."/>
            <person name="Guo L."/>
            <person name="Liang H."/>
            <person name="Lu P."/>
            <person name="Wu Y."/>
            <person name="Zhang Z."/>
            <person name="Ro D.K."/>
            <person name="Shang Y."/>
            <person name="Huang S."/>
            <person name="Yan J."/>
        </authorList>
    </citation>
    <scope>NUCLEOTIDE SEQUENCE [LARGE SCALE GENOMIC DNA]</scope>
    <source>
        <strain evidence="2">Ta-2019</strain>
    </source>
</reference>
<name>A0AA38CGU5_TAXCH</name>